<dbReference type="GO" id="GO:0051213">
    <property type="term" value="F:dioxygenase activity"/>
    <property type="evidence" value="ECO:0007669"/>
    <property type="project" value="UniProtKB-KW"/>
</dbReference>
<keyword evidence="1" id="KW-0285">Flavoprotein</keyword>
<keyword evidence="4" id="KW-0223">Dioxygenase</keyword>
<dbReference type="PANTHER" id="PTHR32332">
    <property type="entry name" value="2-NITROPROPANE DIOXYGENASE"/>
    <property type="match status" value="1"/>
</dbReference>
<keyword evidence="2" id="KW-0288">FMN</keyword>
<dbReference type="SUPFAM" id="SSF51412">
    <property type="entry name" value="Inosine monophosphate dehydrogenase (IMPDH)"/>
    <property type="match status" value="1"/>
</dbReference>
<protein>
    <submittedName>
        <fullName evidence="4">2-nitropropane dioxygenase, NPD</fullName>
    </submittedName>
</protein>
<keyword evidence="3" id="KW-0560">Oxidoreductase</keyword>
<evidence type="ECO:0000256" key="2">
    <source>
        <dbReference type="ARBA" id="ARBA00022643"/>
    </source>
</evidence>
<dbReference type="Proteomes" id="UP000053732">
    <property type="component" value="Unassembled WGS sequence"/>
</dbReference>
<reference evidence="4 5" key="1">
    <citation type="journal article" date="2014" name="Nat. Commun.">
        <title>Multiple recent horizontal transfers of a large genomic region in cheese making fungi.</title>
        <authorList>
            <person name="Cheeseman K."/>
            <person name="Ropars J."/>
            <person name="Renault P."/>
            <person name="Dupont J."/>
            <person name="Gouzy J."/>
            <person name="Branca A."/>
            <person name="Abraham A.L."/>
            <person name="Ceppi M."/>
            <person name="Conseiller E."/>
            <person name="Debuchy R."/>
            <person name="Malagnac F."/>
            <person name="Goarin A."/>
            <person name="Silar P."/>
            <person name="Lacoste S."/>
            <person name="Sallet E."/>
            <person name="Bensimon A."/>
            <person name="Giraud T."/>
            <person name="Brygoo Y."/>
        </authorList>
    </citation>
    <scope>NUCLEOTIDE SEQUENCE [LARGE SCALE GENOMIC DNA]</scope>
    <source>
        <strain evidence="5">FM 013</strain>
    </source>
</reference>
<sequence length="358" mass="38455">MALITTPMTQLLGIEHPILLAGMGHTAGSDLVAAVSNAGGLGVLGGLGYTPDMLRDAIREVKQKLRQPDLPFGVDLLIPQLGGTARKTNIDYTKGALDDLIDIIIKEKAKVFVSAVRIPPKRVIDRLHEAGILYMNMVGHPKHVHKACQAGADFICAQGGEAGGHTGEIPTSVLIPACIDACRQYKSPLTRSTVQLVAAGGIFDGRGIAAALAMGAGAVWVGTRFVTARESAASKLGKKAIINAGFEDTMRSTIWTGRPLRALATPYIRNWELNRRDIIEQLQNQGLTVLDYELDKLAREGKLTDEIEDQSTQRPMGCGAAMVNTPDQSAHEIVLEMVTQAFTLLRDAGKYVNQTSKL</sequence>
<keyword evidence="5" id="KW-1185">Reference proteome</keyword>
<dbReference type="CDD" id="cd04730">
    <property type="entry name" value="NPD_like"/>
    <property type="match status" value="1"/>
</dbReference>
<evidence type="ECO:0000256" key="1">
    <source>
        <dbReference type="ARBA" id="ARBA00022630"/>
    </source>
</evidence>
<dbReference type="GO" id="GO:0018580">
    <property type="term" value="F:nitronate monooxygenase activity"/>
    <property type="evidence" value="ECO:0007669"/>
    <property type="project" value="InterPro"/>
</dbReference>
<name>A0A0G4PUP8_PENC3</name>
<dbReference type="Pfam" id="PF03060">
    <property type="entry name" value="NMO"/>
    <property type="match status" value="1"/>
</dbReference>
<dbReference type="AlphaFoldDB" id="A0A0G4PUP8"/>
<dbReference type="InterPro" id="IPR013785">
    <property type="entry name" value="Aldolase_TIM"/>
</dbReference>
<dbReference type="EMBL" id="HG793173">
    <property type="protein sequence ID" value="CRL29837.1"/>
    <property type="molecule type" value="Genomic_DNA"/>
</dbReference>
<evidence type="ECO:0000313" key="4">
    <source>
        <dbReference type="EMBL" id="CRL29837.1"/>
    </source>
</evidence>
<accession>A0A0G4PUP8</accession>
<dbReference type="Gene3D" id="3.20.20.70">
    <property type="entry name" value="Aldolase class I"/>
    <property type="match status" value="1"/>
</dbReference>
<organism evidence="4 5">
    <name type="scientific">Penicillium camemberti (strain FM 013)</name>
    <dbReference type="NCBI Taxonomy" id="1429867"/>
    <lineage>
        <taxon>Eukaryota</taxon>
        <taxon>Fungi</taxon>
        <taxon>Dikarya</taxon>
        <taxon>Ascomycota</taxon>
        <taxon>Pezizomycotina</taxon>
        <taxon>Eurotiomycetes</taxon>
        <taxon>Eurotiomycetidae</taxon>
        <taxon>Eurotiales</taxon>
        <taxon>Aspergillaceae</taxon>
        <taxon>Penicillium</taxon>
    </lineage>
</organism>
<evidence type="ECO:0000256" key="3">
    <source>
        <dbReference type="ARBA" id="ARBA00023002"/>
    </source>
</evidence>
<evidence type="ECO:0000313" key="5">
    <source>
        <dbReference type="Proteomes" id="UP000053732"/>
    </source>
</evidence>
<gene>
    <name evidence="4" type="ORF">PCAMFM013_S040g000063</name>
</gene>
<dbReference type="PANTHER" id="PTHR32332:SF31">
    <property type="entry name" value="2-NITROPROPANE DIOXYGENASE FAMILY, PUTATIVE (AFU_ORTHOLOGUE AFUA_2G09850)-RELATED"/>
    <property type="match status" value="1"/>
</dbReference>
<dbReference type="InterPro" id="IPR004136">
    <property type="entry name" value="NMO"/>
</dbReference>
<dbReference type="STRING" id="1429867.A0A0G4PUP8"/>
<proteinExistence type="predicted"/>